<evidence type="ECO:0000256" key="6">
    <source>
        <dbReference type="SAM" id="Phobius"/>
    </source>
</evidence>
<proteinExistence type="predicted"/>
<evidence type="ECO:0000256" key="4">
    <source>
        <dbReference type="ARBA" id="ARBA00022989"/>
    </source>
</evidence>
<dbReference type="GO" id="GO:0050909">
    <property type="term" value="P:sensory perception of taste"/>
    <property type="evidence" value="ECO:0007669"/>
    <property type="project" value="InterPro"/>
</dbReference>
<accession>A0A147BL46</accession>
<feature type="transmembrane region" description="Helical" evidence="6">
    <location>
        <begin position="213"/>
        <end position="236"/>
    </location>
</feature>
<protein>
    <recommendedName>
        <fullName evidence="8">Gustatory receptor</fullName>
    </recommendedName>
</protein>
<dbReference type="GO" id="GO:0005886">
    <property type="term" value="C:plasma membrane"/>
    <property type="evidence" value="ECO:0007669"/>
    <property type="project" value="UniProtKB-SubCell"/>
</dbReference>
<evidence type="ECO:0000256" key="1">
    <source>
        <dbReference type="ARBA" id="ARBA00004651"/>
    </source>
</evidence>
<sequence>ERFHAYAYVTFVSCVCLEYTINLGAALRRRPRLVQLIKTCCGLEPLLNAPRDTFKTLVTYSLGCLGFQISLVAFCLSLAVISDFGLIHLRHVEGVPTSFRGLSVVLGIDYIVVILPTCLMPRIYLTYFFGAFRLYLRCIRSNIEACMQSTLVPPDRKKEMLEEYRALLNTLKTCVNETGVTLGTGLMYTYSYAACLFCASIFYIFVPNTSNDIRLFFLGSGFMHFVSLLVPTVVVHKFTEDVSDLRNTVQSYYFAALPKDVFDQVSMMVFALEKENFRFCVNGFFNVHLPAYASIIGAALTYTIVLVQTHNLHLEDPTMFL</sequence>
<feature type="transmembrane region" description="Helical" evidence="6">
    <location>
        <begin position="57"/>
        <end position="81"/>
    </location>
</feature>
<comment type="subcellular location">
    <subcellularLocation>
        <location evidence="1">Cell membrane</location>
        <topology evidence="1">Multi-pass membrane protein</topology>
    </subcellularLocation>
</comment>
<name>A0A147BL46_IXORI</name>
<keyword evidence="4 6" id="KW-1133">Transmembrane helix</keyword>
<organism evidence="7">
    <name type="scientific">Ixodes ricinus</name>
    <name type="common">Common tick</name>
    <name type="synonym">Acarus ricinus</name>
    <dbReference type="NCBI Taxonomy" id="34613"/>
    <lineage>
        <taxon>Eukaryota</taxon>
        <taxon>Metazoa</taxon>
        <taxon>Ecdysozoa</taxon>
        <taxon>Arthropoda</taxon>
        <taxon>Chelicerata</taxon>
        <taxon>Arachnida</taxon>
        <taxon>Acari</taxon>
        <taxon>Parasitiformes</taxon>
        <taxon>Ixodida</taxon>
        <taxon>Ixodoidea</taxon>
        <taxon>Ixodidae</taxon>
        <taxon>Ixodinae</taxon>
        <taxon>Ixodes</taxon>
    </lineage>
</organism>
<evidence type="ECO:0000256" key="3">
    <source>
        <dbReference type="ARBA" id="ARBA00022692"/>
    </source>
</evidence>
<reference evidence="7" key="1">
    <citation type="journal article" date="2018" name="PLoS Negl. Trop. Dis.">
        <title>Sialome diversity of ticks revealed by RNAseq of single tick salivary glands.</title>
        <authorList>
            <person name="Perner J."/>
            <person name="Kropackova S."/>
            <person name="Kopacek P."/>
            <person name="Ribeiro J.M."/>
        </authorList>
    </citation>
    <scope>NUCLEOTIDE SEQUENCE</scope>
    <source>
        <strain evidence="7">Siblings of single egg batch collected in Ceske Budejovice</strain>
        <tissue evidence="7">Salivary glands</tissue>
    </source>
</reference>
<keyword evidence="3 6" id="KW-0812">Transmembrane</keyword>
<keyword evidence="5 6" id="KW-0472">Membrane</keyword>
<dbReference type="AlphaFoldDB" id="A0A147BL46"/>
<feature type="non-terminal residue" evidence="7">
    <location>
        <position position="1"/>
    </location>
</feature>
<dbReference type="EMBL" id="GEGO01004212">
    <property type="protein sequence ID" value="JAR91192.1"/>
    <property type="molecule type" value="Transcribed_RNA"/>
</dbReference>
<evidence type="ECO:0008006" key="8">
    <source>
        <dbReference type="Google" id="ProtNLM"/>
    </source>
</evidence>
<feature type="transmembrane region" description="Helical" evidence="6">
    <location>
        <begin position="6"/>
        <end position="27"/>
    </location>
</feature>
<dbReference type="Pfam" id="PF08395">
    <property type="entry name" value="7tm_7"/>
    <property type="match status" value="1"/>
</dbReference>
<dbReference type="InterPro" id="IPR013604">
    <property type="entry name" value="7TM_chemorcpt"/>
</dbReference>
<feature type="transmembrane region" description="Helical" evidence="6">
    <location>
        <begin position="190"/>
        <end position="207"/>
    </location>
</feature>
<evidence type="ECO:0000256" key="5">
    <source>
        <dbReference type="ARBA" id="ARBA00023136"/>
    </source>
</evidence>
<evidence type="ECO:0000313" key="7">
    <source>
        <dbReference type="EMBL" id="JAR91192.1"/>
    </source>
</evidence>
<feature type="transmembrane region" description="Helical" evidence="6">
    <location>
        <begin position="101"/>
        <end position="125"/>
    </location>
</feature>
<keyword evidence="2" id="KW-1003">Cell membrane</keyword>
<evidence type="ECO:0000256" key="2">
    <source>
        <dbReference type="ARBA" id="ARBA00022475"/>
    </source>
</evidence>